<gene>
    <name evidence="1" type="ORF">CRG98_029698</name>
</gene>
<reference evidence="1 2" key="1">
    <citation type="submission" date="2017-11" db="EMBL/GenBank/DDBJ databases">
        <title>De-novo sequencing of pomegranate (Punica granatum L.) genome.</title>
        <authorList>
            <person name="Akparov Z."/>
            <person name="Amiraslanov A."/>
            <person name="Hajiyeva S."/>
            <person name="Abbasov M."/>
            <person name="Kaur K."/>
            <person name="Hamwieh A."/>
            <person name="Solovyev V."/>
            <person name="Salamov A."/>
            <person name="Braich B."/>
            <person name="Kosarev P."/>
            <person name="Mahmoud A."/>
            <person name="Hajiyev E."/>
            <person name="Babayeva S."/>
            <person name="Izzatullayeva V."/>
            <person name="Mammadov A."/>
            <person name="Mammadov A."/>
            <person name="Sharifova S."/>
            <person name="Ojaghi J."/>
            <person name="Eynullazada K."/>
            <person name="Bayramov B."/>
            <person name="Abdulazimova A."/>
            <person name="Shahmuradov I."/>
        </authorList>
    </citation>
    <scope>NUCLEOTIDE SEQUENCE [LARGE SCALE GENOMIC DNA]</scope>
    <source>
        <strain evidence="2">cv. AG2017</strain>
        <tissue evidence="1">Leaf</tissue>
    </source>
</reference>
<proteinExistence type="predicted"/>
<comment type="caution">
    <text evidence="1">The sequence shown here is derived from an EMBL/GenBank/DDBJ whole genome shotgun (WGS) entry which is preliminary data.</text>
</comment>
<dbReference type="EMBL" id="PGOL01002175">
    <property type="protein sequence ID" value="PKI49914.1"/>
    <property type="molecule type" value="Genomic_DNA"/>
</dbReference>
<accession>A0A2I0J106</accession>
<dbReference type="AlphaFoldDB" id="A0A2I0J106"/>
<sequence length="231" mass="26335">MLTRDIVVPNQFATIQSRLATLLGLRDEEIRHELRYGWEHSVRAAWLIDFIHVRSLSATGESYQRDACHGFLLLIFETILFPYSSNLIDGALALVILQVVGGHSYVEAVLAETIRSLDYVGEGAHSPFQPESSDNSVVYRISLQRQIALHTTSRGRIRQLHFRIGFYGFGKFDACGALASFRRLTSPNILLTRNELSQLLQYMWLSSIRRGSHLVLSYAHHGFRMHCKQTF</sequence>
<protein>
    <submittedName>
        <fullName evidence="1">Uncharacterized protein</fullName>
    </submittedName>
</protein>
<dbReference type="Proteomes" id="UP000233551">
    <property type="component" value="Unassembled WGS sequence"/>
</dbReference>
<organism evidence="1 2">
    <name type="scientific">Punica granatum</name>
    <name type="common">Pomegranate</name>
    <dbReference type="NCBI Taxonomy" id="22663"/>
    <lineage>
        <taxon>Eukaryota</taxon>
        <taxon>Viridiplantae</taxon>
        <taxon>Streptophyta</taxon>
        <taxon>Embryophyta</taxon>
        <taxon>Tracheophyta</taxon>
        <taxon>Spermatophyta</taxon>
        <taxon>Magnoliopsida</taxon>
        <taxon>eudicotyledons</taxon>
        <taxon>Gunneridae</taxon>
        <taxon>Pentapetalae</taxon>
        <taxon>rosids</taxon>
        <taxon>malvids</taxon>
        <taxon>Myrtales</taxon>
        <taxon>Lythraceae</taxon>
        <taxon>Punica</taxon>
    </lineage>
</organism>
<name>A0A2I0J106_PUNGR</name>
<evidence type="ECO:0000313" key="1">
    <source>
        <dbReference type="EMBL" id="PKI49914.1"/>
    </source>
</evidence>
<keyword evidence="2" id="KW-1185">Reference proteome</keyword>
<evidence type="ECO:0000313" key="2">
    <source>
        <dbReference type="Proteomes" id="UP000233551"/>
    </source>
</evidence>